<dbReference type="SUPFAM" id="SSF47413">
    <property type="entry name" value="lambda repressor-like DNA-binding domains"/>
    <property type="match status" value="1"/>
</dbReference>
<evidence type="ECO:0000313" key="6">
    <source>
        <dbReference type="EMBL" id="GLQ08487.1"/>
    </source>
</evidence>
<dbReference type="CDD" id="cd01392">
    <property type="entry name" value="HTH_LacI"/>
    <property type="match status" value="1"/>
</dbReference>
<dbReference type="PANTHER" id="PTHR30146">
    <property type="entry name" value="LACI-RELATED TRANSCRIPTIONAL REPRESSOR"/>
    <property type="match status" value="1"/>
</dbReference>
<dbReference type="Pfam" id="PF13377">
    <property type="entry name" value="Peripla_BP_3"/>
    <property type="match status" value="1"/>
</dbReference>
<keyword evidence="3" id="KW-0238">DNA-binding</keyword>
<keyword evidence="7" id="KW-1185">Reference proteome</keyword>
<dbReference type="SUPFAM" id="SSF53822">
    <property type="entry name" value="Periplasmic binding protein-like I"/>
    <property type="match status" value="1"/>
</dbReference>
<dbReference type="InterPro" id="IPR010982">
    <property type="entry name" value="Lambda_DNA-bd_dom_sf"/>
</dbReference>
<dbReference type="RefSeq" id="WP_284387445.1">
    <property type="nucleotide sequence ID" value="NZ_BSNG01000001.1"/>
</dbReference>
<dbReference type="PROSITE" id="PS50932">
    <property type="entry name" value="HTH_LACI_2"/>
    <property type="match status" value="1"/>
</dbReference>
<evidence type="ECO:0000313" key="7">
    <source>
        <dbReference type="Proteomes" id="UP001161406"/>
    </source>
</evidence>
<dbReference type="EMBL" id="BSNG01000001">
    <property type="protein sequence ID" value="GLQ08487.1"/>
    <property type="molecule type" value="Genomic_DNA"/>
</dbReference>
<keyword evidence="1" id="KW-0678">Repressor</keyword>
<evidence type="ECO:0000256" key="4">
    <source>
        <dbReference type="ARBA" id="ARBA00023163"/>
    </source>
</evidence>
<name>A0ABQ5UB12_9HYPH</name>
<dbReference type="InterPro" id="IPR000843">
    <property type="entry name" value="HTH_LacI"/>
</dbReference>
<feature type="domain" description="HTH lacI-type" evidence="5">
    <location>
        <begin position="6"/>
        <end position="60"/>
    </location>
</feature>
<gene>
    <name evidence="6" type="ORF">GCM10007913_04190</name>
</gene>
<reference evidence="6" key="1">
    <citation type="journal article" date="2014" name="Int. J. Syst. Evol. Microbiol.">
        <title>Complete genome of a new Firmicutes species belonging to the dominant human colonic microbiota ('Ruminococcus bicirculans') reveals two chromosomes and a selective capacity to utilize plant glucans.</title>
        <authorList>
            <consortium name="NISC Comparative Sequencing Program"/>
            <person name="Wegmann U."/>
            <person name="Louis P."/>
            <person name="Goesmann A."/>
            <person name="Henrissat B."/>
            <person name="Duncan S.H."/>
            <person name="Flint H.J."/>
        </authorList>
    </citation>
    <scope>NUCLEOTIDE SEQUENCE</scope>
    <source>
        <strain evidence="6">NBRC 103855</strain>
    </source>
</reference>
<evidence type="ECO:0000256" key="1">
    <source>
        <dbReference type="ARBA" id="ARBA00022491"/>
    </source>
</evidence>
<comment type="caution">
    <text evidence="6">The sequence shown here is derived from an EMBL/GenBank/DDBJ whole genome shotgun (WGS) entry which is preliminary data.</text>
</comment>
<dbReference type="InterPro" id="IPR046335">
    <property type="entry name" value="LacI/GalR-like_sensor"/>
</dbReference>
<dbReference type="PROSITE" id="PS00356">
    <property type="entry name" value="HTH_LACI_1"/>
    <property type="match status" value="1"/>
</dbReference>
<evidence type="ECO:0000259" key="5">
    <source>
        <dbReference type="PROSITE" id="PS50932"/>
    </source>
</evidence>
<dbReference type="PANTHER" id="PTHR30146:SF148">
    <property type="entry name" value="HTH-TYPE TRANSCRIPTIONAL REPRESSOR PURR-RELATED"/>
    <property type="match status" value="1"/>
</dbReference>
<protein>
    <submittedName>
        <fullName evidence="6">LacI family transcriptional regulator</fullName>
    </submittedName>
</protein>
<sequence>MKASKATMTDVARRAGVSAATVARVLYNNGYVKEETRIAVKSAVEATGYRPNMVARGLRTSRSYTLGLVVSESRLNAFHPAVAHFVQMEALRQGYTVLTLNNNADSDMEAAGVRRFLDHHVDAVIFCSARDPRNVRIIAQNGIPTVQVERHIAHVGAVVTVDAHDGMREAVDHLYGLGHRRFAFIGGDVDSSNMEGNLDDAIEAVRERLFRENLARHGIDVPAANMLRAVYYDDSKPVRQPGYHLMRRLLALPERPTAVIFGSDLLAASGLQAISEAGLSVPNDISIIGYDDSMAEILTPALTSIAQPIGELGRLAVTMALAAIENSENAEPAISTVTRLVIRESTATVPNEGSE</sequence>
<dbReference type="Proteomes" id="UP001161406">
    <property type="component" value="Unassembled WGS sequence"/>
</dbReference>
<accession>A0ABQ5UB12</accession>
<dbReference type="SMART" id="SM00354">
    <property type="entry name" value="HTH_LACI"/>
    <property type="match status" value="1"/>
</dbReference>
<organism evidence="6 7">
    <name type="scientific">Devosia yakushimensis</name>
    <dbReference type="NCBI Taxonomy" id="470028"/>
    <lineage>
        <taxon>Bacteria</taxon>
        <taxon>Pseudomonadati</taxon>
        <taxon>Pseudomonadota</taxon>
        <taxon>Alphaproteobacteria</taxon>
        <taxon>Hyphomicrobiales</taxon>
        <taxon>Devosiaceae</taxon>
        <taxon>Devosia</taxon>
    </lineage>
</organism>
<dbReference type="Pfam" id="PF00356">
    <property type="entry name" value="LacI"/>
    <property type="match status" value="1"/>
</dbReference>
<reference evidence="6" key="2">
    <citation type="submission" date="2023-01" db="EMBL/GenBank/DDBJ databases">
        <title>Draft genome sequence of Devosia yakushimensis strain NBRC 103855.</title>
        <authorList>
            <person name="Sun Q."/>
            <person name="Mori K."/>
        </authorList>
    </citation>
    <scope>NUCLEOTIDE SEQUENCE</scope>
    <source>
        <strain evidence="6">NBRC 103855</strain>
    </source>
</reference>
<proteinExistence type="predicted"/>
<dbReference type="Gene3D" id="1.10.260.40">
    <property type="entry name" value="lambda repressor-like DNA-binding domains"/>
    <property type="match status" value="1"/>
</dbReference>
<dbReference type="InterPro" id="IPR028082">
    <property type="entry name" value="Peripla_BP_I"/>
</dbReference>
<evidence type="ECO:0000256" key="2">
    <source>
        <dbReference type="ARBA" id="ARBA00023015"/>
    </source>
</evidence>
<dbReference type="CDD" id="cd06267">
    <property type="entry name" value="PBP1_LacI_sugar_binding-like"/>
    <property type="match status" value="1"/>
</dbReference>
<keyword evidence="4" id="KW-0804">Transcription</keyword>
<evidence type="ECO:0000256" key="3">
    <source>
        <dbReference type="ARBA" id="ARBA00023125"/>
    </source>
</evidence>
<dbReference type="Gene3D" id="3.40.50.2300">
    <property type="match status" value="2"/>
</dbReference>
<keyword evidence="2" id="KW-0805">Transcription regulation</keyword>